<feature type="region of interest" description="Disordered" evidence="11">
    <location>
        <begin position="862"/>
        <end position="899"/>
    </location>
</feature>
<evidence type="ECO:0000256" key="3">
    <source>
        <dbReference type="ARBA" id="ARBA00011276"/>
    </source>
</evidence>
<evidence type="ECO:0000256" key="6">
    <source>
        <dbReference type="ARBA" id="ARBA00022729"/>
    </source>
</evidence>
<proteinExistence type="inferred from homology"/>
<protein>
    <recommendedName>
        <fullName evidence="4">ER membrane protein complex subunit 1</fullName>
    </recommendedName>
</protein>
<keyword evidence="10" id="KW-0325">Glycoprotein</keyword>
<comment type="similarity">
    <text evidence="2">Belongs to the EMC1 family.</text>
</comment>
<evidence type="ECO:0000313" key="14">
    <source>
        <dbReference type="EMBL" id="CAJ0954544.1"/>
    </source>
</evidence>
<dbReference type="InterPro" id="IPR026895">
    <property type="entry name" value="EMC1"/>
</dbReference>
<feature type="domain" description="EMC1 first beta-propeller" evidence="13">
    <location>
        <begin position="45"/>
        <end position="457"/>
    </location>
</feature>
<reference evidence="14" key="1">
    <citation type="submission" date="2023-07" db="EMBL/GenBank/DDBJ databases">
        <authorList>
            <person name="Stuckert A."/>
        </authorList>
    </citation>
    <scope>NUCLEOTIDE SEQUENCE</scope>
</reference>
<dbReference type="InterPro" id="IPR015943">
    <property type="entry name" value="WD40/YVTN_repeat-like_dom_sf"/>
</dbReference>
<dbReference type="InterPro" id="IPR011678">
    <property type="entry name" value="EMC1_C"/>
</dbReference>
<evidence type="ECO:0000256" key="1">
    <source>
        <dbReference type="ARBA" id="ARBA00004115"/>
    </source>
</evidence>
<keyword evidence="9" id="KW-0472">Membrane</keyword>
<evidence type="ECO:0000256" key="5">
    <source>
        <dbReference type="ARBA" id="ARBA00022692"/>
    </source>
</evidence>
<evidence type="ECO:0000259" key="12">
    <source>
        <dbReference type="Pfam" id="PF07774"/>
    </source>
</evidence>
<keyword evidence="5" id="KW-0812">Transmembrane</keyword>
<dbReference type="Pfam" id="PF25293">
    <property type="entry name" value="Beta-prop_EMC1_N"/>
    <property type="match status" value="1"/>
</dbReference>
<dbReference type="PANTHER" id="PTHR21573">
    <property type="entry name" value="ER MEMBRANE PROTEIN COMPLEX SUBUNIT 1"/>
    <property type="match status" value="1"/>
</dbReference>
<sequence length="1081" mass="120464">MVLRGRSAHCPPGSVVNWRTGRLCAVMAAVVRLGLLLLCANVSAAVYEDQVGKFDWRQQYVGRMKFAAVESGQGAKKLIAATEKNVIVALNSRTGDILWRHIDKDSAEGAVDALLMYGQDAITISGGRVLRSWEVNIGGLNWEALLEPGSFQAAGFAGTQDSARYIAVLKNAALSLHYLSNGHMKWSEPLPDSGAVQYQLLHSSYKGVVHVVGIVPDDHIRILTFSVDDGSISQQVEVPTHWLHTLQGTCGIVTEGVLVCADTVTASLHTLSLVTGEETTQHHLQALGVEAIDDITDLGVVTAPRTTTGPALAQFFLQISPHRFLLMQYRDGILSPLRDFSHTYSVTFASTGDKTVAAVLQCKTDVQKIPEVEIPAGLSCSQEAWSCPGQTYTISLYMADSGRRLLDTTMTFTLEQSCVKPDDLYLQLFLKKDDSVGYRALVQTEDNQLLFLHQPGRPCGCERSRWPMSSLWKWSICPLTGAQAELEGEFGKKADGLLGMVFKRLSSQLILLQSWSAHLWKMFCDARKPRSQIRNEINVDTLARDDFNLQKMMVMVTSSGKLFGIESSSGSILWKFYLPGVKPAASFKLMVQRTTAHFPHPPQCTLLVKDKETAVTSIYVFNPIFGKLSQMSPPLLQRPILQSLLLPIMDHDYAKVLLLLDDQHKVIPFPSTKYVLQQLQELSSAVFFYLVDAERGILTGLRLHKDLSTEEIWEILLPPELQRITVVKGKRSNEHVHSQGRVMGDRSVLYKYLNPNLLSLITESTDTHPDRCFIGIYLIDGVTGRIIHSSVQRKAKGPVHLVHSENWMVYQYWNSKARRNELSVLELYEGTEQYNSTSFSSLDRPHLPHVLQQSYIFPHPSVPCKPPSPNVASPADTSSVSTDKPPTLPADTSSVNTDLPADTSSVIGLPSGAILSLPKALLDPRRPEIPTEYTREENLIPYTPDIQIHAERFINYNQTVSRMRGIYTAPSGLESTCLVVAYGLDIYQTRVYPSKQFDVLKDDYDYILISSVLIGLVFATMITKRLAQKAEILKMLKKKINPETFCNAEMKVWFHQSEKPLEMADALSAALLRDPPWARWE</sequence>
<dbReference type="InterPro" id="IPR011047">
    <property type="entry name" value="Quinoprotein_ADH-like_sf"/>
</dbReference>
<keyword evidence="15" id="KW-1185">Reference proteome</keyword>
<keyword evidence="7" id="KW-0256">Endoplasmic reticulum</keyword>
<organism evidence="14 15">
    <name type="scientific">Ranitomeya imitator</name>
    <name type="common">mimic poison frog</name>
    <dbReference type="NCBI Taxonomy" id="111125"/>
    <lineage>
        <taxon>Eukaryota</taxon>
        <taxon>Metazoa</taxon>
        <taxon>Chordata</taxon>
        <taxon>Craniata</taxon>
        <taxon>Vertebrata</taxon>
        <taxon>Euteleostomi</taxon>
        <taxon>Amphibia</taxon>
        <taxon>Batrachia</taxon>
        <taxon>Anura</taxon>
        <taxon>Neobatrachia</taxon>
        <taxon>Hyloidea</taxon>
        <taxon>Dendrobatidae</taxon>
        <taxon>Dendrobatinae</taxon>
        <taxon>Ranitomeya</taxon>
    </lineage>
</organism>
<accession>A0ABN9LYY2</accession>
<evidence type="ECO:0000256" key="11">
    <source>
        <dbReference type="SAM" id="MobiDB-lite"/>
    </source>
</evidence>
<dbReference type="Pfam" id="PF07774">
    <property type="entry name" value="EMC1_C"/>
    <property type="match status" value="1"/>
</dbReference>
<evidence type="ECO:0000256" key="8">
    <source>
        <dbReference type="ARBA" id="ARBA00022989"/>
    </source>
</evidence>
<comment type="subunit">
    <text evidence="3">Component of the ER membrane protein complex (EMC).</text>
</comment>
<dbReference type="SUPFAM" id="SSF50998">
    <property type="entry name" value="Quinoprotein alcohol dehydrogenase-like"/>
    <property type="match status" value="1"/>
</dbReference>
<evidence type="ECO:0000313" key="15">
    <source>
        <dbReference type="Proteomes" id="UP001176940"/>
    </source>
</evidence>
<dbReference type="Gene3D" id="2.130.10.10">
    <property type="entry name" value="YVTN repeat-like/Quinoprotein amine dehydrogenase"/>
    <property type="match status" value="1"/>
</dbReference>
<evidence type="ECO:0000259" key="13">
    <source>
        <dbReference type="Pfam" id="PF25293"/>
    </source>
</evidence>
<feature type="domain" description="ER membrane protein complex subunit 1 C-terminal" evidence="12">
    <location>
        <begin position="804"/>
        <end position="1032"/>
    </location>
</feature>
<evidence type="ECO:0000256" key="7">
    <source>
        <dbReference type="ARBA" id="ARBA00022824"/>
    </source>
</evidence>
<dbReference type="PANTHER" id="PTHR21573:SF0">
    <property type="entry name" value="ER MEMBRANE PROTEIN COMPLEX SUBUNIT 1"/>
    <property type="match status" value="1"/>
</dbReference>
<evidence type="ECO:0000256" key="10">
    <source>
        <dbReference type="ARBA" id="ARBA00023180"/>
    </source>
</evidence>
<dbReference type="EMBL" id="CAUEEQ010038610">
    <property type="protein sequence ID" value="CAJ0954544.1"/>
    <property type="molecule type" value="Genomic_DNA"/>
</dbReference>
<gene>
    <name evidence="14" type="ORF">RIMI_LOCUS14761868</name>
</gene>
<keyword evidence="6" id="KW-0732">Signal</keyword>
<evidence type="ECO:0000256" key="4">
    <source>
        <dbReference type="ARBA" id="ARBA00020824"/>
    </source>
</evidence>
<evidence type="ECO:0000256" key="2">
    <source>
        <dbReference type="ARBA" id="ARBA00007904"/>
    </source>
</evidence>
<feature type="compositionally biased region" description="Polar residues" evidence="11">
    <location>
        <begin position="875"/>
        <end position="899"/>
    </location>
</feature>
<name>A0ABN9LYY2_9NEOB</name>
<comment type="subcellular location">
    <subcellularLocation>
        <location evidence="1">Endoplasmic reticulum membrane</location>
        <topology evidence="1">Single-pass type I membrane protein</topology>
    </subcellularLocation>
</comment>
<evidence type="ECO:0000256" key="9">
    <source>
        <dbReference type="ARBA" id="ARBA00023136"/>
    </source>
</evidence>
<dbReference type="Proteomes" id="UP001176940">
    <property type="component" value="Unassembled WGS sequence"/>
</dbReference>
<dbReference type="InterPro" id="IPR058545">
    <property type="entry name" value="Beta-prop_EMC1_1st"/>
</dbReference>
<keyword evidence="8" id="KW-1133">Transmembrane helix</keyword>
<comment type="caution">
    <text evidence="14">The sequence shown here is derived from an EMBL/GenBank/DDBJ whole genome shotgun (WGS) entry which is preliminary data.</text>
</comment>